<dbReference type="InterPro" id="IPR052158">
    <property type="entry name" value="INH-QAR"/>
</dbReference>
<dbReference type="SUPFAM" id="SSF52317">
    <property type="entry name" value="Class I glutamine amidotransferase-like"/>
    <property type="match status" value="1"/>
</dbReference>
<evidence type="ECO:0000313" key="3">
    <source>
        <dbReference type="Proteomes" id="UP000223071"/>
    </source>
</evidence>
<organism evidence="2 3">
    <name type="scientific">Tepidiforma thermophila (strain KCTC 52669 / CGMCC 1.13589 / G233)</name>
    <dbReference type="NCBI Taxonomy" id="2761530"/>
    <lineage>
        <taxon>Bacteria</taxon>
        <taxon>Bacillati</taxon>
        <taxon>Chloroflexota</taxon>
        <taxon>Tepidiformia</taxon>
        <taxon>Tepidiformales</taxon>
        <taxon>Tepidiformaceae</taxon>
        <taxon>Tepidiforma</taxon>
    </lineage>
</organism>
<feature type="domain" description="DJ-1/PfpI" evidence="1">
    <location>
        <begin position="4"/>
        <end position="170"/>
    </location>
</feature>
<name>A0A2A9HF43_TEPT2</name>
<keyword evidence="3" id="KW-1185">Reference proteome</keyword>
<sequence>MQRTIAFLLFDGAEELDFVGPWEMFTLAGELRPGEVRCYTASETGAVVTCAKGLRVLPDCTFDDAPAADVVIIPGGIGTRRERDNPAMLRTIERLRSHAAVLACVCTGALVLERAGLLDGRRAVTHRVGLPILARNPRVTLVEGARYVDEGDIITAAGVSAGIDMALYLIHRLWDDDLARAVRDAAEYYPEPWD</sequence>
<dbReference type="PANTHER" id="PTHR43130:SF3">
    <property type="entry name" value="HTH-TYPE TRANSCRIPTIONAL REGULATOR RV1931C"/>
    <property type="match status" value="1"/>
</dbReference>
<gene>
    <name evidence="2" type="ORF">A9A59_0837</name>
</gene>
<dbReference type="Gene3D" id="3.40.50.880">
    <property type="match status" value="1"/>
</dbReference>
<dbReference type="RefSeq" id="WP_278286785.1">
    <property type="nucleotide sequence ID" value="NZ_PDJQ01000001.1"/>
</dbReference>
<protein>
    <submittedName>
        <fullName evidence="2">DJ-1/PfpI family protein</fullName>
    </submittedName>
</protein>
<evidence type="ECO:0000313" key="2">
    <source>
        <dbReference type="EMBL" id="PFG73635.1"/>
    </source>
</evidence>
<dbReference type="AlphaFoldDB" id="A0A2A9HF43"/>
<dbReference type="InterPro" id="IPR029062">
    <property type="entry name" value="Class_I_gatase-like"/>
</dbReference>
<accession>A0A2A9HF43</accession>
<comment type="caution">
    <text evidence="2">The sequence shown here is derived from an EMBL/GenBank/DDBJ whole genome shotgun (WGS) entry which is preliminary data.</text>
</comment>
<dbReference type="Proteomes" id="UP000223071">
    <property type="component" value="Unassembled WGS sequence"/>
</dbReference>
<proteinExistence type="predicted"/>
<dbReference type="EMBL" id="PDJQ01000001">
    <property type="protein sequence ID" value="PFG73635.1"/>
    <property type="molecule type" value="Genomic_DNA"/>
</dbReference>
<dbReference type="InterPro" id="IPR002818">
    <property type="entry name" value="DJ-1/PfpI"/>
</dbReference>
<dbReference type="Pfam" id="PF01965">
    <property type="entry name" value="DJ-1_PfpI"/>
    <property type="match status" value="1"/>
</dbReference>
<reference evidence="2 3" key="1">
    <citation type="submission" date="2017-09" db="EMBL/GenBank/DDBJ databases">
        <title>Sequencing the genomes of two abundant thermophiles in Great Basin hot springs: Thermocrinis jamiesonii and novel Chloroflexi Thermoflexus hugenholtzii.</title>
        <authorList>
            <person name="Hedlund B."/>
        </authorList>
    </citation>
    <scope>NUCLEOTIDE SEQUENCE [LARGE SCALE GENOMIC DNA]</scope>
    <source>
        <strain evidence="2 3">G233</strain>
    </source>
</reference>
<evidence type="ECO:0000259" key="1">
    <source>
        <dbReference type="Pfam" id="PF01965"/>
    </source>
</evidence>
<dbReference type="PANTHER" id="PTHR43130">
    <property type="entry name" value="ARAC-FAMILY TRANSCRIPTIONAL REGULATOR"/>
    <property type="match status" value="1"/>
</dbReference>
<dbReference type="CDD" id="cd03139">
    <property type="entry name" value="GATase1_PfpI_2"/>
    <property type="match status" value="1"/>
</dbReference>